<keyword evidence="2" id="KW-1185">Reference proteome</keyword>
<dbReference type="RefSeq" id="WP_283424233.1">
    <property type="nucleotide sequence ID" value="NZ_FXTY01000001.1"/>
</dbReference>
<evidence type="ECO:0000313" key="1">
    <source>
        <dbReference type="EMBL" id="SMP03744.1"/>
    </source>
</evidence>
<dbReference type="EMBL" id="FXTY01000001">
    <property type="protein sequence ID" value="SMP03744.1"/>
    <property type="molecule type" value="Genomic_DNA"/>
</dbReference>
<comment type="caution">
    <text evidence="1">The sequence shown here is derived from an EMBL/GenBank/DDBJ whole genome shotgun (WGS) entry which is preliminary data.</text>
</comment>
<evidence type="ECO:0000313" key="2">
    <source>
        <dbReference type="Proteomes" id="UP001157961"/>
    </source>
</evidence>
<protein>
    <submittedName>
        <fullName evidence="1">Uncharacterized protein</fullName>
    </submittedName>
</protein>
<reference evidence="1 2" key="1">
    <citation type="submission" date="2017-05" db="EMBL/GenBank/DDBJ databases">
        <authorList>
            <person name="Varghese N."/>
            <person name="Submissions S."/>
        </authorList>
    </citation>
    <scope>NUCLEOTIDE SEQUENCE [LARGE SCALE GENOMIC DNA]</scope>
    <source>
        <strain evidence="1 2">DSM 29734</strain>
    </source>
</reference>
<sequence>MKTFLLACVTVAGISVVAYYGLHSLGFSTTEAGTGSSVRLD</sequence>
<dbReference type="Proteomes" id="UP001157961">
    <property type="component" value="Unassembled WGS sequence"/>
</dbReference>
<organism evidence="1 2">
    <name type="scientific">Shimia sagamensis</name>
    <dbReference type="NCBI Taxonomy" id="1566352"/>
    <lineage>
        <taxon>Bacteria</taxon>
        <taxon>Pseudomonadati</taxon>
        <taxon>Pseudomonadota</taxon>
        <taxon>Alphaproteobacteria</taxon>
        <taxon>Rhodobacterales</taxon>
        <taxon>Roseobacteraceae</taxon>
    </lineage>
</organism>
<gene>
    <name evidence="1" type="ORF">SAMN06265373_101373</name>
</gene>
<accession>A0ABY1N913</accession>
<name>A0ABY1N913_9RHOB</name>
<proteinExistence type="predicted"/>